<dbReference type="CDD" id="cd14279">
    <property type="entry name" value="CUE"/>
    <property type="match status" value="1"/>
</dbReference>
<keyword evidence="4" id="KW-1185">Reference proteome</keyword>
<reference evidence="3" key="2">
    <citation type="submission" date="2017-12" db="EMBL/GenBank/DDBJ databases">
        <authorList>
            <person name="Diaz M."/>
        </authorList>
    </citation>
    <scope>NUCLEOTIDE SEQUENCE [LARGE SCALE GENOMIC DNA]</scope>
    <source>
        <strain evidence="3">FI11154</strain>
    </source>
</reference>
<organism evidence="2 3">
    <name type="scientific">Ochrobactrum soli</name>
    <dbReference type="NCBI Taxonomy" id="2448455"/>
    <lineage>
        <taxon>Bacteria</taxon>
        <taxon>Pseudomonadati</taxon>
        <taxon>Pseudomonadota</taxon>
        <taxon>Alphaproteobacteria</taxon>
        <taxon>Hyphomicrobiales</taxon>
        <taxon>Brucellaceae</taxon>
        <taxon>Brucella/Ochrobactrum group</taxon>
        <taxon>Ochrobactrum</taxon>
    </lineage>
</organism>
<evidence type="ECO:0000313" key="1">
    <source>
        <dbReference type="EMBL" id="NNU59691.1"/>
    </source>
</evidence>
<evidence type="ECO:0000313" key="2">
    <source>
        <dbReference type="EMBL" id="SPL63134.1"/>
    </source>
</evidence>
<gene>
    <name evidence="1" type="ORF">HKX02_05370</name>
    <name evidence="2" type="ORF">OHAE_3066</name>
</gene>
<proteinExistence type="predicted"/>
<sequence length="61" mass="6862">MNALVQNYEDEIQQVLAYHGGDVHAAIEALLKDRDFLAREVELARLAVTHGQRADLFKRAA</sequence>
<protein>
    <submittedName>
        <fullName evidence="2">Uncharacterized protein</fullName>
    </submittedName>
</protein>
<dbReference type="EMBL" id="JABFCY010000002">
    <property type="protein sequence ID" value="NNU59691.1"/>
    <property type="molecule type" value="Genomic_DNA"/>
</dbReference>
<dbReference type="Proteomes" id="UP000246073">
    <property type="component" value="Unassembled WGS sequence"/>
</dbReference>
<reference evidence="1 4" key="3">
    <citation type="submission" date="2020-05" db="EMBL/GenBank/DDBJ databases">
        <title>Draft Genome Sequence of Ochrobactrum soli Isolated from Stable Fly Gut.</title>
        <authorList>
            <person name="Pileggi M.T."/>
            <person name="Vazhakkala L.J."/>
            <person name="Wong C.N."/>
        </authorList>
    </citation>
    <scope>NUCLEOTIDE SEQUENCE [LARGE SCALE GENOMIC DNA]</scope>
    <source>
        <strain evidence="1 4">MTP-C0764</strain>
    </source>
</reference>
<accession>A0A2P9HGA7</accession>
<name>A0A2P9HGA7_9HYPH</name>
<dbReference type="EMBL" id="OOFM01000004">
    <property type="protein sequence ID" value="SPL63134.1"/>
    <property type="molecule type" value="Genomic_DNA"/>
</dbReference>
<dbReference type="Proteomes" id="UP000574931">
    <property type="component" value="Unassembled WGS sequence"/>
</dbReference>
<evidence type="ECO:0000313" key="3">
    <source>
        <dbReference type="Proteomes" id="UP000246073"/>
    </source>
</evidence>
<dbReference type="AlphaFoldDB" id="A0A2P9HGA7"/>
<evidence type="ECO:0000313" key="4">
    <source>
        <dbReference type="Proteomes" id="UP000574931"/>
    </source>
</evidence>
<dbReference type="RefSeq" id="WP_109367115.1">
    <property type="nucleotide sequence ID" value="NZ_JABFCY010000002.1"/>
</dbReference>
<reference evidence="2" key="1">
    <citation type="submission" date="2017-12" db="EMBL/GenBank/DDBJ databases">
        <authorList>
            <person name="Hurst M.R.H."/>
        </authorList>
    </citation>
    <scope>NUCLEOTIDE SEQUENCE [LARGE SCALE GENOMIC DNA]</scope>
    <source>
        <strain evidence="2">FI11154</strain>
    </source>
</reference>